<dbReference type="Proteomes" id="UP000886893">
    <property type="component" value="Unassembled WGS sequence"/>
</dbReference>
<name>A0A9D1KB32_9FIRM</name>
<keyword evidence="3" id="KW-0808">Transferase</keyword>
<dbReference type="InterPro" id="IPR045304">
    <property type="entry name" value="LbH_SAT"/>
</dbReference>
<dbReference type="PANTHER" id="PTHR42811">
    <property type="entry name" value="SERINE ACETYLTRANSFERASE"/>
    <property type="match status" value="1"/>
</dbReference>
<reference evidence="5" key="2">
    <citation type="journal article" date="2021" name="PeerJ">
        <title>Extensive microbial diversity within the chicken gut microbiome revealed by metagenomics and culture.</title>
        <authorList>
            <person name="Gilroy R."/>
            <person name="Ravi A."/>
            <person name="Getino M."/>
            <person name="Pursley I."/>
            <person name="Horton D.L."/>
            <person name="Alikhan N.F."/>
            <person name="Baker D."/>
            <person name="Gharbi K."/>
            <person name="Hall N."/>
            <person name="Watson M."/>
            <person name="Adriaenssens E.M."/>
            <person name="Foster-Nyarko E."/>
            <person name="Jarju S."/>
            <person name="Secka A."/>
            <person name="Antonio M."/>
            <person name="Oren A."/>
            <person name="Chaudhuri R.R."/>
            <person name="La Ragione R."/>
            <person name="Hildebrand F."/>
            <person name="Pallen M.J."/>
        </authorList>
    </citation>
    <scope>NUCLEOTIDE SEQUENCE</scope>
    <source>
        <strain evidence="5">14508</strain>
    </source>
</reference>
<evidence type="ECO:0000256" key="4">
    <source>
        <dbReference type="ARBA" id="ARBA00023315"/>
    </source>
</evidence>
<dbReference type="Gene3D" id="2.160.10.10">
    <property type="entry name" value="Hexapeptide repeat proteins"/>
    <property type="match status" value="1"/>
</dbReference>
<evidence type="ECO:0000256" key="2">
    <source>
        <dbReference type="ARBA" id="ARBA00022605"/>
    </source>
</evidence>
<dbReference type="GO" id="GO:0008652">
    <property type="term" value="P:amino acid biosynthetic process"/>
    <property type="evidence" value="ECO:0007669"/>
    <property type="project" value="UniProtKB-KW"/>
</dbReference>
<organism evidence="5 6">
    <name type="scientific">Candidatus Caccosoma faecigallinarum</name>
    <dbReference type="NCBI Taxonomy" id="2840720"/>
    <lineage>
        <taxon>Bacteria</taxon>
        <taxon>Bacillati</taxon>
        <taxon>Bacillota</taxon>
        <taxon>Bacillota incertae sedis</taxon>
        <taxon>Candidatus Caccosoma</taxon>
    </lineage>
</organism>
<dbReference type="EMBL" id="DVKI01000187">
    <property type="protein sequence ID" value="HIT17890.1"/>
    <property type="molecule type" value="Genomic_DNA"/>
</dbReference>
<reference evidence="5" key="1">
    <citation type="submission" date="2020-10" db="EMBL/GenBank/DDBJ databases">
        <authorList>
            <person name="Gilroy R."/>
        </authorList>
    </citation>
    <scope>NUCLEOTIDE SEQUENCE</scope>
    <source>
        <strain evidence="5">14508</strain>
    </source>
</reference>
<proteinExistence type="predicted"/>
<comment type="caution">
    <text evidence="5">The sequence shown here is derived from an EMBL/GenBank/DDBJ whole genome shotgun (WGS) entry which is preliminary data.</text>
</comment>
<evidence type="ECO:0000256" key="1">
    <source>
        <dbReference type="ARBA" id="ARBA00004876"/>
    </source>
</evidence>
<comment type="pathway">
    <text evidence="1">Amino-acid biosynthesis; L-cysteine biosynthesis; L-cysteine from L-serine: step 1/2.</text>
</comment>
<dbReference type="Gene3D" id="1.10.3130.10">
    <property type="entry name" value="serine acetyltransferase, domain 1"/>
    <property type="match status" value="1"/>
</dbReference>
<dbReference type="GO" id="GO:0016746">
    <property type="term" value="F:acyltransferase activity"/>
    <property type="evidence" value="ECO:0007669"/>
    <property type="project" value="UniProtKB-KW"/>
</dbReference>
<sequence length="262" mass="29462">MNTILTCQKKYKEMPSLTNVKKALKLLFKYIYPGYFEPIPQDCKTYLSHLKDEAYTLLHKEILKVCTDSNLTTLFFEQLDEIQKKIEWDVLATFQGDPAASNIHEIILTYPGIYAITIYRIAHELYLLKIPLIPRMLSELAHSKTGIDIHPGAQIGNYFFIDHGTGIVIGETAVIGNNVRIYQGVTLGALSLRKGQSLKGEKRHPTIQDNVTIYAGASILGGKTIIEKNVTIGSNVFITESVKEDTLVVLKKPDLILKEKKQ</sequence>
<keyword evidence="2" id="KW-0028">Amino-acid biosynthesis</keyword>
<evidence type="ECO:0000313" key="5">
    <source>
        <dbReference type="EMBL" id="HIT17890.1"/>
    </source>
</evidence>
<dbReference type="InterPro" id="IPR053376">
    <property type="entry name" value="Serine_acetyltransferase"/>
</dbReference>
<dbReference type="AlphaFoldDB" id="A0A9D1KB32"/>
<evidence type="ECO:0000256" key="3">
    <source>
        <dbReference type="ARBA" id="ARBA00022679"/>
    </source>
</evidence>
<protein>
    <submittedName>
        <fullName evidence="5">Serine acetyltransferase</fullName>
    </submittedName>
</protein>
<dbReference type="InterPro" id="IPR042122">
    <property type="entry name" value="Ser_AcTrfase_N_sf"/>
</dbReference>
<dbReference type="SUPFAM" id="SSF51161">
    <property type="entry name" value="Trimeric LpxA-like enzymes"/>
    <property type="match status" value="1"/>
</dbReference>
<gene>
    <name evidence="5" type="ORF">IAD04_05925</name>
</gene>
<keyword evidence="4" id="KW-0012">Acyltransferase</keyword>
<accession>A0A9D1KB32</accession>
<dbReference type="InterPro" id="IPR011004">
    <property type="entry name" value="Trimer_LpxA-like_sf"/>
</dbReference>
<dbReference type="CDD" id="cd03354">
    <property type="entry name" value="LbH_SAT"/>
    <property type="match status" value="1"/>
</dbReference>
<dbReference type="NCBIfam" id="NF041874">
    <property type="entry name" value="EPS_EpsC"/>
    <property type="match status" value="1"/>
</dbReference>
<evidence type="ECO:0000313" key="6">
    <source>
        <dbReference type="Proteomes" id="UP000886893"/>
    </source>
</evidence>